<evidence type="ECO:0000256" key="4">
    <source>
        <dbReference type="ARBA" id="ARBA00022452"/>
    </source>
</evidence>
<dbReference type="Pfam" id="PF02321">
    <property type="entry name" value="OEP"/>
    <property type="match status" value="1"/>
</dbReference>
<sequence>MNKRIFTLAPLSLAMLLAGCSIAPQPMSVQELDTRMRDDRIRMFANQPQRIENLTLEQAIDMAVNNNFDLRQKMMEEAIANRQLDLAHYDMLPELAASAGYTSRSNQALSRSVDANGNASNTFSTSQDRDITTASLSTVWNVLDFGVSYYQAQQSADQVLIAEQRRRKIVQNLVQQVRSMYWNAVGAQYLQSKVDPLLINAREALAKAEKVGAEQLMNPLDSLRYRKDLLEIIRQLEGLRDELSKARPELATLLGLAPGTNLELAVPAQFTLLQPELKYSLEEMEDIALSSRPELIEANYQRRISALDTRKAMVRLLPGIEVDLGHYYDSNSFLENSDWSQGGVRISWNLFNLLRGPKDVDLAKAREALVDSQRMAMNMAVLSQVHVSWLDYQSLSREYDRARELSEIGTEIHARMKDRQAGSVQSRMEEIKSATSALTEELRMFRAYAGLQEAYGRVKATLGKDDMNDVVGGFSIPEQSPVVVEQQPDTEQAVAAVIPETPEYDAEQASAELLATIDRWADAWRNKDVSTYLNQYTSDFPGNARAHSRWAKERSMRLQEPRYIELELDKTMIQEQSADAAMVSFEQLYKSNLYNDRVRKVLRLKREQDEWKIVAEVAQDR</sequence>
<dbReference type="InterPro" id="IPR032710">
    <property type="entry name" value="NTF2-like_dom_sf"/>
</dbReference>
<comment type="subcellular location">
    <subcellularLocation>
        <location evidence="1">Cell outer membrane</location>
    </subcellularLocation>
</comment>
<keyword evidence="6" id="KW-0472">Membrane</keyword>
<comment type="similarity">
    <text evidence="2">Belongs to the outer membrane factor (OMF) (TC 1.B.17) family.</text>
</comment>
<gene>
    <name evidence="10" type="ORF">IOQ59_00015</name>
</gene>
<keyword evidence="4" id="KW-1134">Transmembrane beta strand</keyword>
<evidence type="ECO:0000259" key="9">
    <source>
        <dbReference type="Pfam" id="PF24125"/>
    </source>
</evidence>
<dbReference type="AlphaFoldDB" id="A0A8J7JWV0"/>
<dbReference type="PROSITE" id="PS51257">
    <property type="entry name" value="PROKAR_LIPOPROTEIN"/>
    <property type="match status" value="1"/>
</dbReference>
<feature type="chain" id="PRO_5035173093" evidence="8">
    <location>
        <begin position="24"/>
        <end position="621"/>
    </location>
</feature>
<comment type="caution">
    <text evidence="10">The sequence shown here is derived from an EMBL/GenBank/DDBJ whole genome shotgun (WGS) entry which is preliminary data.</text>
</comment>
<name>A0A8J7JWV0_9GAMM</name>
<organism evidence="10 11">
    <name type="scientific">Pontibacterium sinense</name>
    <dbReference type="NCBI Taxonomy" id="2781979"/>
    <lineage>
        <taxon>Bacteria</taxon>
        <taxon>Pseudomonadati</taxon>
        <taxon>Pseudomonadota</taxon>
        <taxon>Gammaproteobacteria</taxon>
        <taxon>Oceanospirillales</taxon>
        <taxon>Oceanospirillaceae</taxon>
        <taxon>Pontibacterium</taxon>
    </lineage>
</organism>
<evidence type="ECO:0000313" key="10">
    <source>
        <dbReference type="EMBL" id="MBE9395643.1"/>
    </source>
</evidence>
<feature type="signal peptide" evidence="8">
    <location>
        <begin position="1"/>
        <end position="23"/>
    </location>
</feature>
<keyword evidence="11" id="KW-1185">Reference proteome</keyword>
<dbReference type="InterPro" id="IPR056203">
    <property type="entry name" value="Cds6_C"/>
</dbReference>
<dbReference type="SUPFAM" id="SSF56954">
    <property type="entry name" value="Outer membrane efflux proteins (OEP)"/>
    <property type="match status" value="1"/>
</dbReference>
<dbReference type="InterPro" id="IPR051906">
    <property type="entry name" value="TolC-like"/>
</dbReference>
<keyword evidence="7" id="KW-0998">Cell outer membrane</keyword>
<evidence type="ECO:0000256" key="7">
    <source>
        <dbReference type="ARBA" id="ARBA00023237"/>
    </source>
</evidence>
<dbReference type="GO" id="GO:0015288">
    <property type="term" value="F:porin activity"/>
    <property type="evidence" value="ECO:0007669"/>
    <property type="project" value="TreeGrafter"/>
</dbReference>
<evidence type="ECO:0000256" key="3">
    <source>
        <dbReference type="ARBA" id="ARBA00022448"/>
    </source>
</evidence>
<keyword evidence="8" id="KW-0732">Signal</keyword>
<dbReference type="GO" id="GO:0015562">
    <property type="term" value="F:efflux transmembrane transporter activity"/>
    <property type="evidence" value="ECO:0007669"/>
    <property type="project" value="InterPro"/>
</dbReference>
<dbReference type="PANTHER" id="PTHR30026:SF20">
    <property type="entry name" value="OUTER MEMBRANE PROTEIN TOLC"/>
    <property type="match status" value="1"/>
</dbReference>
<dbReference type="EMBL" id="JADEYS010000001">
    <property type="protein sequence ID" value="MBE9395643.1"/>
    <property type="molecule type" value="Genomic_DNA"/>
</dbReference>
<proteinExistence type="inferred from homology"/>
<evidence type="ECO:0000256" key="2">
    <source>
        <dbReference type="ARBA" id="ARBA00007613"/>
    </source>
</evidence>
<dbReference type="GO" id="GO:1990281">
    <property type="term" value="C:efflux pump complex"/>
    <property type="evidence" value="ECO:0007669"/>
    <property type="project" value="TreeGrafter"/>
</dbReference>
<dbReference type="Proteomes" id="UP000640333">
    <property type="component" value="Unassembled WGS sequence"/>
</dbReference>
<dbReference type="Gene3D" id="3.10.450.50">
    <property type="match status" value="1"/>
</dbReference>
<accession>A0A8J7JWV0</accession>
<keyword evidence="5" id="KW-0812">Transmembrane</keyword>
<dbReference type="Pfam" id="PF24125">
    <property type="entry name" value="Cds6_C"/>
    <property type="match status" value="1"/>
</dbReference>
<evidence type="ECO:0000256" key="6">
    <source>
        <dbReference type="ARBA" id="ARBA00023136"/>
    </source>
</evidence>
<dbReference type="RefSeq" id="WP_193951203.1">
    <property type="nucleotide sequence ID" value="NZ_JADEYS010000001.1"/>
</dbReference>
<evidence type="ECO:0000256" key="5">
    <source>
        <dbReference type="ARBA" id="ARBA00022692"/>
    </source>
</evidence>
<dbReference type="Gene3D" id="1.20.1600.10">
    <property type="entry name" value="Outer membrane efflux proteins (OEP)"/>
    <property type="match status" value="1"/>
</dbReference>
<protein>
    <submittedName>
        <fullName evidence="10">TolC family protein</fullName>
    </submittedName>
</protein>
<reference evidence="10" key="1">
    <citation type="submission" date="2020-10" db="EMBL/GenBank/DDBJ databases">
        <title>Bacterium isolated from coastal waters sediment.</title>
        <authorList>
            <person name="Chen R.-J."/>
            <person name="Lu D.-C."/>
            <person name="Zhu K.-L."/>
            <person name="Du Z.-J."/>
        </authorList>
    </citation>
    <scope>NUCLEOTIDE SEQUENCE</scope>
    <source>
        <strain evidence="10">N1Y112</strain>
    </source>
</reference>
<feature type="domain" description="Cds6 C-terminal" evidence="9">
    <location>
        <begin position="513"/>
        <end position="616"/>
    </location>
</feature>
<dbReference type="SUPFAM" id="SSF54427">
    <property type="entry name" value="NTF2-like"/>
    <property type="match status" value="1"/>
</dbReference>
<evidence type="ECO:0000256" key="1">
    <source>
        <dbReference type="ARBA" id="ARBA00004442"/>
    </source>
</evidence>
<dbReference type="GO" id="GO:0009279">
    <property type="term" value="C:cell outer membrane"/>
    <property type="evidence" value="ECO:0007669"/>
    <property type="project" value="UniProtKB-SubCell"/>
</dbReference>
<keyword evidence="3" id="KW-0813">Transport</keyword>
<evidence type="ECO:0000256" key="8">
    <source>
        <dbReference type="SAM" id="SignalP"/>
    </source>
</evidence>
<dbReference type="PANTHER" id="PTHR30026">
    <property type="entry name" value="OUTER MEMBRANE PROTEIN TOLC"/>
    <property type="match status" value="1"/>
</dbReference>
<dbReference type="InterPro" id="IPR003423">
    <property type="entry name" value="OMP_efflux"/>
</dbReference>
<evidence type="ECO:0000313" key="11">
    <source>
        <dbReference type="Proteomes" id="UP000640333"/>
    </source>
</evidence>